<reference evidence="2" key="1">
    <citation type="journal article" date="2019" name="Int. J. Syst. Evol. Microbiol.">
        <title>The Global Catalogue of Microorganisms (GCM) 10K type strain sequencing project: providing services to taxonomists for standard genome sequencing and annotation.</title>
        <authorList>
            <consortium name="The Broad Institute Genomics Platform"/>
            <consortium name="The Broad Institute Genome Sequencing Center for Infectious Disease"/>
            <person name="Wu L."/>
            <person name="Ma J."/>
        </authorList>
    </citation>
    <scope>NUCLEOTIDE SEQUENCE [LARGE SCALE GENOMIC DNA]</scope>
    <source>
        <strain evidence="2">JCM 30846</strain>
    </source>
</reference>
<organism evidence="1 2">
    <name type="scientific">Streptomyces tremellae</name>
    <dbReference type="NCBI Taxonomy" id="1124239"/>
    <lineage>
        <taxon>Bacteria</taxon>
        <taxon>Bacillati</taxon>
        <taxon>Actinomycetota</taxon>
        <taxon>Actinomycetes</taxon>
        <taxon>Kitasatosporales</taxon>
        <taxon>Streptomycetaceae</taxon>
        <taxon>Streptomyces</taxon>
    </lineage>
</organism>
<sequence>MKGTHSAMAEPYGTTPPALLRPPASPAAGATASAAMAFAAFRALYEGHYAAYAAVRLGSSALGRRAARAAFAELSGSWARVLRSSCLAATAWACLRRHVEAQAGRPLPEADDAALLAGRLGLGRDLVMELLGDAQAGILHAPLATGC</sequence>
<proteinExistence type="predicted"/>
<keyword evidence="2" id="KW-1185">Reference proteome</keyword>
<dbReference type="Proteomes" id="UP001499884">
    <property type="component" value="Unassembled WGS sequence"/>
</dbReference>
<dbReference type="EMBL" id="BAABEP010000038">
    <property type="protein sequence ID" value="GAA3744443.1"/>
    <property type="molecule type" value="Genomic_DNA"/>
</dbReference>
<gene>
    <name evidence="1" type="ORF">GCM10023082_46430</name>
</gene>
<evidence type="ECO:0000313" key="2">
    <source>
        <dbReference type="Proteomes" id="UP001499884"/>
    </source>
</evidence>
<accession>A0ABP7FR71</accession>
<evidence type="ECO:0000313" key="1">
    <source>
        <dbReference type="EMBL" id="GAA3744443.1"/>
    </source>
</evidence>
<name>A0ABP7FR71_9ACTN</name>
<comment type="caution">
    <text evidence="1">The sequence shown here is derived from an EMBL/GenBank/DDBJ whole genome shotgun (WGS) entry which is preliminary data.</text>
</comment>
<protein>
    <submittedName>
        <fullName evidence="1">Uncharacterized protein</fullName>
    </submittedName>
</protein>